<dbReference type="EMBL" id="BLWD01000002">
    <property type="protein sequence ID" value="GFN09250.1"/>
    <property type="molecule type" value="Genomic_DNA"/>
</dbReference>
<reference evidence="2 3" key="1">
    <citation type="submission" date="2020-05" db="EMBL/GenBank/DDBJ databases">
        <title>Whole genome shotgun sequence of Streptomyces microflavus NBRC 13062.</title>
        <authorList>
            <person name="Komaki H."/>
            <person name="Tamura T."/>
        </authorList>
    </citation>
    <scope>NUCLEOTIDE SEQUENCE [LARGE SCALE GENOMIC DNA]</scope>
    <source>
        <strain evidence="2 3">NBRC 13062</strain>
    </source>
</reference>
<evidence type="ECO:0000313" key="3">
    <source>
        <dbReference type="Proteomes" id="UP000498740"/>
    </source>
</evidence>
<feature type="region of interest" description="Disordered" evidence="1">
    <location>
        <begin position="19"/>
        <end position="59"/>
    </location>
</feature>
<dbReference type="Proteomes" id="UP000498740">
    <property type="component" value="Unassembled WGS sequence"/>
</dbReference>
<proteinExistence type="predicted"/>
<comment type="caution">
    <text evidence="2">The sequence shown here is derived from an EMBL/GenBank/DDBJ whole genome shotgun (WGS) entry which is preliminary data.</text>
</comment>
<evidence type="ECO:0000256" key="1">
    <source>
        <dbReference type="SAM" id="MobiDB-lite"/>
    </source>
</evidence>
<evidence type="ECO:0000313" key="2">
    <source>
        <dbReference type="EMBL" id="GFN09250.1"/>
    </source>
</evidence>
<sequence length="59" mass="6318">MICVDCDKTILGRAVLASDGDSMSGARPDAMAHPPGSQDCKPRTPRKRALRQALALPDR</sequence>
<organism evidence="2 3">
    <name type="scientific">Streptomyces microflavus</name>
    <name type="common">Streptomyces lipmanii</name>
    <dbReference type="NCBI Taxonomy" id="1919"/>
    <lineage>
        <taxon>Bacteria</taxon>
        <taxon>Bacillati</taxon>
        <taxon>Actinomycetota</taxon>
        <taxon>Actinomycetes</taxon>
        <taxon>Kitasatosporales</taxon>
        <taxon>Streptomycetaceae</taxon>
        <taxon>Streptomyces</taxon>
    </lineage>
</organism>
<accession>A0A7J0D3D7</accession>
<name>A0A7J0D3D7_STRMI</name>
<dbReference type="AlphaFoldDB" id="A0A7J0D3D7"/>
<gene>
    <name evidence="2" type="ORF">Smic_78060</name>
</gene>
<protein>
    <submittedName>
        <fullName evidence="2">Uncharacterized protein</fullName>
    </submittedName>
</protein>